<dbReference type="OrthoDB" id="10665320at2759"/>
<feature type="compositionally biased region" description="Basic and acidic residues" evidence="1">
    <location>
        <begin position="270"/>
        <end position="283"/>
    </location>
</feature>
<keyword evidence="2" id="KW-1133">Transmembrane helix</keyword>
<dbReference type="EMBL" id="CAICTM010000204">
    <property type="protein sequence ID" value="CAB9504699.1"/>
    <property type="molecule type" value="Genomic_DNA"/>
</dbReference>
<feature type="region of interest" description="Disordered" evidence="1">
    <location>
        <begin position="413"/>
        <end position="445"/>
    </location>
</feature>
<feature type="region of interest" description="Disordered" evidence="1">
    <location>
        <begin position="364"/>
        <end position="399"/>
    </location>
</feature>
<feature type="transmembrane region" description="Helical" evidence="2">
    <location>
        <begin position="195"/>
        <end position="217"/>
    </location>
</feature>
<feature type="compositionally biased region" description="Polar residues" evidence="1">
    <location>
        <begin position="387"/>
        <end position="399"/>
    </location>
</feature>
<evidence type="ECO:0000313" key="3">
    <source>
        <dbReference type="EMBL" id="CAB9504699.1"/>
    </source>
</evidence>
<evidence type="ECO:0000313" key="4">
    <source>
        <dbReference type="Proteomes" id="UP001153069"/>
    </source>
</evidence>
<keyword evidence="4" id="KW-1185">Reference proteome</keyword>
<feature type="transmembrane region" description="Helical" evidence="2">
    <location>
        <begin position="20"/>
        <end position="42"/>
    </location>
</feature>
<feature type="compositionally biased region" description="Basic and acidic residues" evidence="1">
    <location>
        <begin position="416"/>
        <end position="427"/>
    </location>
</feature>
<organism evidence="3 4">
    <name type="scientific">Seminavis robusta</name>
    <dbReference type="NCBI Taxonomy" id="568900"/>
    <lineage>
        <taxon>Eukaryota</taxon>
        <taxon>Sar</taxon>
        <taxon>Stramenopiles</taxon>
        <taxon>Ochrophyta</taxon>
        <taxon>Bacillariophyta</taxon>
        <taxon>Bacillariophyceae</taxon>
        <taxon>Bacillariophycidae</taxon>
        <taxon>Naviculales</taxon>
        <taxon>Naviculaceae</taxon>
        <taxon>Seminavis</taxon>
    </lineage>
</organism>
<feature type="transmembrane region" description="Helical" evidence="2">
    <location>
        <begin position="124"/>
        <end position="149"/>
    </location>
</feature>
<feature type="transmembrane region" description="Helical" evidence="2">
    <location>
        <begin position="155"/>
        <end position="174"/>
    </location>
</feature>
<accession>A0A9N8DLC4</accession>
<evidence type="ECO:0000256" key="2">
    <source>
        <dbReference type="SAM" id="Phobius"/>
    </source>
</evidence>
<gene>
    <name evidence="3" type="ORF">SEMRO_205_G086330.1</name>
</gene>
<proteinExistence type="predicted"/>
<feature type="compositionally biased region" description="Low complexity" evidence="1">
    <location>
        <begin position="428"/>
        <end position="437"/>
    </location>
</feature>
<dbReference type="Proteomes" id="UP001153069">
    <property type="component" value="Unassembled WGS sequence"/>
</dbReference>
<feature type="region of interest" description="Disordered" evidence="1">
    <location>
        <begin position="228"/>
        <end position="335"/>
    </location>
</feature>
<comment type="caution">
    <text evidence="3">The sequence shown here is derived from an EMBL/GenBank/DDBJ whole genome shotgun (WGS) entry which is preliminary data.</text>
</comment>
<protein>
    <submittedName>
        <fullName evidence="3">Uncharacterized protein</fullName>
    </submittedName>
</protein>
<keyword evidence="2" id="KW-0812">Transmembrane</keyword>
<reference evidence="3" key="1">
    <citation type="submission" date="2020-06" db="EMBL/GenBank/DDBJ databases">
        <authorList>
            <consortium name="Plant Systems Biology data submission"/>
        </authorList>
    </citation>
    <scope>NUCLEOTIDE SEQUENCE</scope>
    <source>
        <strain evidence="3">D6</strain>
    </source>
</reference>
<dbReference type="AlphaFoldDB" id="A0A9N8DLC4"/>
<name>A0A9N8DLC4_9STRA</name>
<keyword evidence="2" id="KW-0472">Membrane</keyword>
<sequence length="475" mass="52127">MSTYHGLCSYPHGGRSVSFLWFALVGATICTCYSISSCRLVVLTYTSNLGHFEDHFVNFDALSDERHTVGLGLFTWLRPSFYVDGDDDTVTRATVGNWREGSCVGYNTLQLEDILDPTMEAVRILGVVSILLAFSVFLFSLMLSCLSLAAWQRYILSAACLFAGIGNGLVLLMLNSDLCTSMGTSGTSSCVMDQGGLVSIAAVILWVCAALLTYFYIEPVRDPGMHDKMVSQRQSQKRKASLQQIRKENKTDWNNNSSSHSGKSKRQSSKKSDNKKKQTDKKPKMYASFSLPKQQRALADRDDGDEDDQNSQSDAAQKKQKPRHNSAPPKVSAPIMLTQARTAATNKSLETKYIPRTQSAQYGTYDYAPVDPPAHHSAGPQDHPRYYSSSLPPNKSNDLSAAEQDAIIRGVSQKLADPHSLNREESRSMLSSLTSPSFAPAPPKQQQRQITLNGVLADDLATKPKNDALCCGVGV</sequence>
<evidence type="ECO:0000256" key="1">
    <source>
        <dbReference type="SAM" id="MobiDB-lite"/>
    </source>
</evidence>